<protein>
    <submittedName>
        <fullName evidence="2">Uncharacterized protein</fullName>
    </submittedName>
</protein>
<dbReference type="OrthoDB" id="1938149at2759"/>
<reference evidence="2 3" key="1">
    <citation type="journal article" date="2018" name="Mol. Plant">
        <title>The genome of Artemisia annua provides insight into the evolution of Asteraceae family and artemisinin biosynthesis.</title>
        <authorList>
            <person name="Shen Q."/>
            <person name="Zhang L."/>
            <person name="Liao Z."/>
            <person name="Wang S."/>
            <person name="Yan T."/>
            <person name="Shi P."/>
            <person name="Liu M."/>
            <person name="Fu X."/>
            <person name="Pan Q."/>
            <person name="Wang Y."/>
            <person name="Lv Z."/>
            <person name="Lu X."/>
            <person name="Zhang F."/>
            <person name="Jiang W."/>
            <person name="Ma Y."/>
            <person name="Chen M."/>
            <person name="Hao X."/>
            <person name="Li L."/>
            <person name="Tang Y."/>
            <person name="Lv G."/>
            <person name="Zhou Y."/>
            <person name="Sun X."/>
            <person name="Brodelius P.E."/>
            <person name="Rose J.K.C."/>
            <person name="Tang K."/>
        </authorList>
    </citation>
    <scope>NUCLEOTIDE SEQUENCE [LARGE SCALE GENOMIC DNA]</scope>
    <source>
        <strain evidence="3">cv. Huhao1</strain>
        <tissue evidence="2">Leaf</tissue>
    </source>
</reference>
<keyword evidence="3" id="KW-1185">Reference proteome</keyword>
<accession>A0A2U1LPZ9</accession>
<proteinExistence type="predicted"/>
<gene>
    <name evidence="2" type="ORF">CTI12_AA466900</name>
</gene>
<name>A0A2U1LPZ9_ARTAN</name>
<evidence type="ECO:0000313" key="3">
    <source>
        <dbReference type="Proteomes" id="UP000245207"/>
    </source>
</evidence>
<evidence type="ECO:0000256" key="1">
    <source>
        <dbReference type="SAM" id="MobiDB-lite"/>
    </source>
</evidence>
<dbReference type="EMBL" id="PKPP01008296">
    <property type="protein sequence ID" value="PWA51060.1"/>
    <property type="molecule type" value="Genomic_DNA"/>
</dbReference>
<organism evidence="2 3">
    <name type="scientific">Artemisia annua</name>
    <name type="common">Sweet wormwood</name>
    <dbReference type="NCBI Taxonomy" id="35608"/>
    <lineage>
        <taxon>Eukaryota</taxon>
        <taxon>Viridiplantae</taxon>
        <taxon>Streptophyta</taxon>
        <taxon>Embryophyta</taxon>
        <taxon>Tracheophyta</taxon>
        <taxon>Spermatophyta</taxon>
        <taxon>Magnoliopsida</taxon>
        <taxon>eudicotyledons</taxon>
        <taxon>Gunneridae</taxon>
        <taxon>Pentapetalae</taxon>
        <taxon>asterids</taxon>
        <taxon>campanulids</taxon>
        <taxon>Asterales</taxon>
        <taxon>Asteraceae</taxon>
        <taxon>Asteroideae</taxon>
        <taxon>Anthemideae</taxon>
        <taxon>Artemisiinae</taxon>
        <taxon>Artemisia</taxon>
    </lineage>
</organism>
<evidence type="ECO:0000313" key="2">
    <source>
        <dbReference type="EMBL" id="PWA51060.1"/>
    </source>
</evidence>
<feature type="region of interest" description="Disordered" evidence="1">
    <location>
        <begin position="51"/>
        <end position="71"/>
    </location>
</feature>
<comment type="caution">
    <text evidence="2">The sequence shown here is derived from an EMBL/GenBank/DDBJ whole genome shotgun (WGS) entry which is preliminary data.</text>
</comment>
<sequence>MSLLHGFSLVESSQVHKILPPALPIRALVLPNPPSTKELSDRHQKYKLRAFRPTCPGPSPGVGHVIPPGDC</sequence>
<dbReference type="Proteomes" id="UP000245207">
    <property type="component" value="Unassembled WGS sequence"/>
</dbReference>
<dbReference type="AlphaFoldDB" id="A0A2U1LPZ9"/>